<dbReference type="RefSeq" id="WP_160952677.1">
    <property type="nucleotide sequence ID" value="NZ_WWEQ01000012.1"/>
</dbReference>
<evidence type="ECO:0000256" key="5">
    <source>
        <dbReference type="ARBA" id="ARBA00023136"/>
    </source>
</evidence>
<dbReference type="Pfam" id="PF00482">
    <property type="entry name" value="T2SSF"/>
    <property type="match status" value="1"/>
</dbReference>
<evidence type="ECO:0000256" key="4">
    <source>
        <dbReference type="ARBA" id="ARBA00022989"/>
    </source>
</evidence>
<evidence type="ECO:0000256" key="1">
    <source>
        <dbReference type="ARBA" id="ARBA00004651"/>
    </source>
</evidence>
<keyword evidence="4 6" id="KW-1133">Transmembrane helix</keyword>
<evidence type="ECO:0000313" key="9">
    <source>
        <dbReference type="Proteomes" id="UP000469215"/>
    </source>
</evidence>
<protein>
    <recommendedName>
        <fullName evidence="7">Type II secretion system protein GspF domain-containing protein</fullName>
    </recommendedName>
</protein>
<dbReference type="PANTHER" id="PTHR35007:SF4">
    <property type="entry name" value="CONSERVED TRANSMEMBRANE PROTEIN-RELATED"/>
    <property type="match status" value="1"/>
</dbReference>
<keyword evidence="2" id="KW-1003">Cell membrane</keyword>
<keyword evidence="3 6" id="KW-0812">Transmembrane</keyword>
<dbReference type="AlphaFoldDB" id="A0A6N9H5T3"/>
<feature type="transmembrane region" description="Helical" evidence="6">
    <location>
        <begin position="195"/>
        <end position="215"/>
    </location>
</feature>
<dbReference type="InterPro" id="IPR018076">
    <property type="entry name" value="T2SS_GspF_dom"/>
</dbReference>
<evidence type="ECO:0000313" key="8">
    <source>
        <dbReference type="EMBL" id="MYM19245.1"/>
    </source>
</evidence>
<reference evidence="8 9" key="1">
    <citation type="submission" date="2020-01" db="EMBL/GenBank/DDBJ databases">
        <authorList>
            <person name="Deng T."/>
        </authorList>
    </citation>
    <scope>NUCLEOTIDE SEQUENCE [LARGE SCALE GENOMIC DNA]</scope>
    <source>
        <strain evidence="8 9">5221</strain>
    </source>
</reference>
<accession>A0A6N9H5T3</accession>
<sequence>MSALALLAGLFAGVGWWALTWSPAARRLRALSADRAPDRRRIRRRAADTGLEAVAAVDRSVELLRAGIPPAGVMQHLAALPGDARLTEALARSGRSLELGDSPHTAIRRHLGGVDAEAAEVLDGMAAVWHVAETAGAPAADMLARYAGTCRERADSARERAVALAGPASTVRVLTWLPLLSLGLAMLIGANPVRLLGSAPGLVSLLGGTALLLAGRAWMRIMLRRAQ</sequence>
<name>A0A6N9H5T3_9MICO</name>
<evidence type="ECO:0000256" key="3">
    <source>
        <dbReference type="ARBA" id="ARBA00022692"/>
    </source>
</evidence>
<comment type="caution">
    <text evidence="8">The sequence shown here is derived from an EMBL/GenBank/DDBJ whole genome shotgun (WGS) entry which is preliminary data.</text>
</comment>
<evidence type="ECO:0000256" key="6">
    <source>
        <dbReference type="SAM" id="Phobius"/>
    </source>
</evidence>
<proteinExistence type="predicted"/>
<feature type="domain" description="Type II secretion system protein GspF" evidence="7">
    <location>
        <begin position="62"/>
        <end position="182"/>
    </location>
</feature>
<comment type="subcellular location">
    <subcellularLocation>
        <location evidence="1">Cell membrane</location>
        <topology evidence="1">Multi-pass membrane protein</topology>
    </subcellularLocation>
</comment>
<evidence type="ECO:0000259" key="7">
    <source>
        <dbReference type="Pfam" id="PF00482"/>
    </source>
</evidence>
<keyword evidence="5 6" id="KW-0472">Membrane</keyword>
<gene>
    <name evidence="8" type="ORF">GSY69_04485</name>
</gene>
<dbReference type="PANTHER" id="PTHR35007">
    <property type="entry name" value="INTEGRAL MEMBRANE PROTEIN-RELATED"/>
    <property type="match status" value="1"/>
</dbReference>
<dbReference type="EMBL" id="WWEQ01000012">
    <property type="protein sequence ID" value="MYM19245.1"/>
    <property type="molecule type" value="Genomic_DNA"/>
</dbReference>
<dbReference type="InterPro" id="IPR042094">
    <property type="entry name" value="T2SS_GspF_sf"/>
</dbReference>
<keyword evidence="9" id="KW-1185">Reference proteome</keyword>
<dbReference type="Gene3D" id="1.20.81.30">
    <property type="entry name" value="Type II secretion system (T2SS), domain F"/>
    <property type="match status" value="1"/>
</dbReference>
<dbReference type="Proteomes" id="UP000469215">
    <property type="component" value="Unassembled WGS sequence"/>
</dbReference>
<evidence type="ECO:0000256" key="2">
    <source>
        <dbReference type="ARBA" id="ARBA00022475"/>
    </source>
</evidence>
<dbReference type="GO" id="GO:0005886">
    <property type="term" value="C:plasma membrane"/>
    <property type="evidence" value="ECO:0007669"/>
    <property type="project" value="UniProtKB-SubCell"/>
</dbReference>
<organism evidence="8 9">
    <name type="scientific">Brevibacterium rongguiense</name>
    <dbReference type="NCBI Taxonomy" id="2695267"/>
    <lineage>
        <taxon>Bacteria</taxon>
        <taxon>Bacillati</taxon>
        <taxon>Actinomycetota</taxon>
        <taxon>Actinomycetes</taxon>
        <taxon>Micrococcales</taxon>
        <taxon>Brevibacteriaceae</taxon>
        <taxon>Brevibacterium</taxon>
    </lineage>
</organism>